<dbReference type="GO" id="GO:0007165">
    <property type="term" value="P:signal transduction"/>
    <property type="evidence" value="ECO:0007669"/>
    <property type="project" value="InterPro"/>
</dbReference>
<dbReference type="GO" id="GO:0006952">
    <property type="term" value="P:defense response"/>
    <property type="evidence" value="ECO:0007669"/>
    <property type="project" value="InterPro"/>
</dbReference>
<dbReference type="InterPro" id="IPR027417">
    <property type="entry name" value="P-loop_NTPase"/>
</dbReference>
<dbReference type="SUPFAM" id="SSF52058">
    <property type="entry name" value="L domain-like"/>
    <property type="match status" value="1"/>
</dbReference>
<dbReference type="Gene3D" id="3.80.10.10">
    <property type="entry name" value="Ribonuclease Inhibitor"/>
    <property type="match status" value="2"/>
</dbReference>
<dbReference type="Pfam" id="PF23282">
    <property type="entry name" value="WHD_ROQ1"/>
    <property type="match status" value="1"/>
</dbReference>
<sequence>MWTTVRRSNPRPLAHILIGVGFCTFRDNEEIARGEEIELEIKKAMPRSRSSVVVFSENYASSKWCLDELVMIMECRRTSNHVVIAVFYHVDPSDVRHQKESFKKALDRHEQRFKAGKMVIKKDWKEWIKGWSFGTAFARHEESFMAGKMGFEEWMERMEGWREALKEAAWLGAMVWRTKLKIVKVIEGKLPRTHLSIPQFLVGIDYQVESITLWLQNGSSDVGIMSIWGSGGVGKTTIAKRVFNLNVGSFDTGSFLSDIARTFKEPHGILPFQKQLVSEILVGKKRKIHSVDEGIQTIQKAMSGKRVLVVLDDVEEDDQVDAILGMQNWFCPDSKIIITTRNQQFIKAHRADKIHMVKVDTLPLTPSFELFCWHAFGKEDPSEIYTDLTNRVVACCGGVPLALRVLGLSLSYKSVDVWGSTLEILESIPDVLHEYGFSPISGIENLKDRGLFSVDSINKLRMHQLLQHMGREIIRQKAPDEPGKRCRLWRHEDSLNVLKEITGTQATKGLALDMHMQGELQNQHTSGNTFGNWNEVQLKTSAFTRMRELRLLLINYVQLKGSYKWFPKKLRWLCWHGFPLESILIDFSMESLVVIDMRNSNLTRFWDGTQVLRFLKILNLSRSPYLIRTPDFSRLPNLERLILKDCTGLVEVHESIGDLQSSLVLLNLKGCKSLRKLPSTIGRLKFLETLIISGCASLDRLPEEISMMEFLSVFLCDGISLGLLIATPKEETTSQLSWVTFSCCIGKISLVGCQLTDAALSRIELCKLPALQELDLSENPISFISIKGLKGLIALDLMNCTRLRKVETLPGSERISVGGPIKEYDIFSFGCEQPVKITDNFKLEPLENVDAEMANYLQLDGLQSCTDREVMLFSISTFGERKGPIQGPALYNVECDMFSSASAPNLSRCGLPFLRSSAHLRAILAKLNSFSTGQSGKDPEVAEAKAAYEAVLYLHLKLVFGISNRKAVEQVFGYSHSNKTPALTNTSQDRVSD</sequence>
<dbReference type="InterPro" id="IPR042197">
    <property type="entry name" value="Apaf_helical"/>
</dbReference>
<comment type="caution">
    <text evidence="4">The sequence shown here is derived from an EMBL/GenBank/DDBJ whole genome shotgun (WGS) entry which is preliminary data.</text>
</comment>
<dbReference type="PRINTS" id="PR00364">
    <property type="entry name" value="DISEASERSIST"/>
</dbReference>
<keyword evidence="5" id="KW-1185">Reference proteome</keyword>
<keyword evidence="1" id="KW-0433">Leucine-rich repeat</keyword>
<dbReference type="GO" id="GO:0043531">
    <property type="term" value="F:ADP binding"/>
    <property type="evidence" value="ECO:0007669"/>
    <property type="project" value="InterPro"/>
</dbReference>
<dbReference type="EMBL" id="JAVXUO010000292">
    <property type="protein sequence ID" value="KAK2993646.1"/>
    <property type="molecule type" value="Genomic_DNA"/>
</dbReference>
<dbReference type="InterPro" id="IPR000157">
    <property type="entry name" value="TIR_dom"/>
</dbReference>
<dbReference type="PROSITE" id="PS50104">
    <property type="entry name" value="TIR"/>
    <property type="match status" value="1"/>
</dbReference>
<dbReference type="Pfam" id="PF00931">
    <property type="entry name" value="NB-ARC"/>
    <property type="match status" value="1"/>
</dbReference>
<dbReference type="InterPro" id="IPR002182">
    <property type="entry name" value="NB-ARC"/>
</dbReference>
<dbReference type="InterPro" id="IPR032675">
    <property type="entry name" value="LRR_dom_sf"/>
</dbReference>
<dbReference type="PANTHER" id="PTHR11017:SF305">
    <property type="entry name" value="TMV RESISTANCE PROTEIN N-LIKE"/>
    <property type="match status" value="1"/>
</dbReference>
<dbReference type="InterPro" id="IPR035897">
    <property type="entry name" value="Toll_tir_struct_dom_sf"/>
</dbReference>
<dbReference type="Gene3D" id="3.40.50.10140">
    <property type="entry name" value="Toll/interleukin-1 receptor homology (TIR) domain"/>
    <property type="match status" value="1"/>
</dbReference>
<organism evidence="4 5">
    <name type="scientific">Escallonia rubra</name>
    <dbReference type="NCBI Taxonomy" id="112253"/>
    <lineage>
        <taxon>Eukaryota</taxon>
        <taxon>Viridiplantae</taxon>
        <taxon>Streptophyta</taxon>
        <taxon>Embryophyta</taxon>
        <taxon>Tracheophyta</taxon>
        <taxon>Spermatophyta</taxon>
        <taxon>Magnoliopsida</taxon>
        <taxon>eudicotyledons</taxon>
        <taxon>Gunneridae</taxon>
        <taxon>Pentapetalae</taxon>
        <taxon>asterids</taxon>
        <taxon>campanulids</taxon>
        <taxon>Escalloniales</taxon>
        <taxon>Escalloniaceae</taxon>
        <taxon>Escallonia</taxon>
    </lineage>
</organism>
<dbReference type="InterPro" id="IPR058192">
    <property type="entry name" value="WHD_ROQ1-like"/>
</dbReference>
<dbReference type="Gene3D" id="1.10.8.430">
    <property type="entry name" value="Helical domain of apoptotic protease-activating factors"/>
    <property type="match status" value="1"/>
</dbReference>
<protein>
    <recommendedName>
        <fullName evidence="3">TIR domain-containing protein</fullName>
    </recommendedName>
</protein>
<keyword evidence="2" id="KW-0677">Repeat</keyword>
<dbReference type="Gene3D" id="3.40.50.300">
    <property type="entry name" value="P-loop containing nucleotide triphosphate hydrolases"/>
    <property type="match status" value="1"/>
</dbReference>
<name>A0AA88UTE2_9ASTE</name>
<evidence type="ECO:0000313" key="5">
    <source>
        <dbReference type="Proteomes" id="UP001187471"/>
    </source>
</evidence>
<reference evidence="4" key="1">
    <citation type="submission" date="2022-12" db="EMBL/GenBank/DDBJ databases">
        <title>Draft genome assemblies for two species of Escallonia (Escalloniales).</title>
        <authorList>
            <person name="Chanderbali A."/>
            <person name="Dervinis C."/>
            <person name="Anghel I."/>
            <person name="Soltis D."/>
            <person name="Soltis P."/>
            <person name="Zapata F."/>
        </authorList>
    </citation>
    <scope>NUCLEOTIDE SEQUENCE</scope>
    <source>
        <strain evidence="4">UCBG92.1500</strain>
        <tissue evidence="4">Leaf</tissue>
    </source>
</reference>
<dbReference type="AlphaFoldDB" id="A0AA88UTE2"/>
<evidence type="ECO:0000313" key="4">
    <source>
        <dbReference type="EMBL" id="KAK2993646.1"/>
    </source>
</evidence>
<dbReference type="SUPFAM" id="SSF52200">
    <property type="entry name" value="Toll/Interleukin receptor TIR domain"/>
    <property type="match status" value="1"/>
</dbReference>
<feature type="domain" description="TIR" evidence="3">
    <location>
        <begin position="1"/>
        <end position="145"/>
    </location>
</feature>
<gene>
    <name evidence="4" type="ORF">RJ640_019286</name>
</gene>
<dbReference type="InterPro" id="IPR044974">
    <property type="entry name" value="Disease_R_plants"/>
</dbReference>
<evidence type="ECO:0000256" key="1">
    <source>
        <dbReference type="ARBA" id="ARBA00022614"/>
    </source>
</evidence>
<dbReference type="PANTHER" id="PTHR11017">
    <property type="entry name" value="LEUCINE-RICH REPEAT-CONTAINING PROTEIN"/>
    <property type="match status" value="1"/>
</dbReference>
<dbReference type="SUPFAM" id="SSF52540">
    <property type="entry name" value="P-loop containing nucleoside triphosphate hydrolases"/>
    <property type="match status" value="1"/>
</dbReference>
<evidence type="ECO:0000256" key="2">
    <source>
        <dbReference type="ARBA" id="ARBA00022737"/>
    </source>
</evidence>
<dbReference type="SMART" id="SM00255">
    <property type="entry name" value="TIR"/>
    <property type="match status" value="1"/>
</dbReference>
<evidence type="ECO:0000259" key="3">
    <source>
        <dbReference type="PROSITE" id="PS50104"/>
    </source>
</evidence>
<dbReference type="Pfam" id="PF01582">
    <property type="entry name" value="TIR"/>
    <property type="match status" value="1"/>
</dbReference>
<dbReference type="Proteomes" id="UP001187471">
    <property type="component" value="Unassembled WGS sequence"/>
</dbReference>
<proteinExistence type="predicted"/>
<accession>A0AA88UTE2</accession>